<name>A0A5B7F1K3_PORTR</name>
<evidence type="ECO:0000313" key="1">
    <source>
        <dbReference type="EMBL" id="MPC39226.1"/>
    </source>
</evidence>
<reference evidence="1 2" key="1">
    <citation type="submission" date="2019-05" db="EMBL/GenBank/DDBJ databases">
        <title>Another draft genome of Portunus trituberculatus and its Hox gene families provides insights of decapod evolution.</title>
        <authorList>
            <person name="Jeong J.-H."/>
            <person name="Song I."/>
            <person name="Kim S."/>
            <person name="Choi T."/>
            <person name="Kim D."/>
            <person name="Ryu S."/>
            <person name="Kim W."/>
        </authorList>
    </citation>
    <scope>NUCLEOTIDE SEQUENCE [LARGE SCALE GENOMIC DNA]</scope>
    <source>
        <tissue evidence="1">Muscle</tissue>
    </source>
</reference>
<dbReference type="EMBL" id="VSRR010004297">
    <property type="protein sequence ID" value="MPC39226.1"/>
    <property type="molecule type" value="Genomic_DNA"/>
</dbReference>
<accession>A0A5B7F1K3</accession>
<protein>
    <submittedName>
        <fullName evidence="1">Uncharacterized protein</fullName>
    </submittedName>
</protein>
<evidence type="ECO:0000313" key="2">
    <source>
        <dbReference type="Proteomes" id="UP000324222"/>
    </source>
</evidence>
<gene>
    <name evidence="1" type="ORF">E2C01_032754</name>
</gene>
<keyword evidence="2" id="KW-1185">Reference proteome</keyword>
<dbReference type="AlphaFoldDB" id="A0A5B7F1K3"/>
<comment type="caution">
    <text evidence="1">The sequence shown here is derived from an EMBL/GenBank/DDBJ whole genome shotgun (WGS) entry which is preliminary data.</text>
</comment>
<sequence>MLRQIVCFACISELLVHKMLEYTKITHF</sequence>
<proteinExistence type="predicted"/>
<organism evidence="1 2">
    <name type="scientific">Portunus trituberculatus</name>
    <name type="common">Swimming crab</name>
    <name type="synonym">Neptunus trituberculatus</name>
    <dbReference type="NCBI Taxonomy" id="210409"/>
    <lineage>
        <taxon>Eukaryota</taxon>
        <taxon>Metazoa</taxon>
        <taxon>Ecdysozoa</taxon>
        <taxon>Arthropoda</taxon>
        <taxon>Crustacea</taxon>
        <taxon>Multicrustacea</taxon>
        <taxon>Malacostraca</taxon>
        <taxon>Eumalacostraca</taxon>
        <taxon>Eucarida</taxon>
        <taxon>Decapoda</taxon>
        <taxon>Pleocyemata</taxon>
        <taxon>Brachyura</taxon>
        <taxon>Eubrachyura</taxon>
        <taxon>Portunoidea</taxon>
        <taxon>Portunidae</taxon>
        <taxon>Portuninae</taxon>
        <taxon>Portunus</taxon>
    </lineage>
</organism>
<dbReference type="Proteomes" id="UP000324222">
    <property type="component" value="Unassembled WGS sequence"/>
</dbReference>